<accession>A0A7R9KNS1</accession>
<protein>
    <recommendedName>
        <fullName evidence="2 10">Exportin-T</fullName>
    </recommendedName>
    <alternativeName>
        <fullName evidence="8 10">Exportin(tRNA)</fullName>
    </alternativeName>
    <alternativeName>
        <fullName evidence="9 10">tRNA exportin</fullName>
    </alternativeName>
</protein>
<evidence type="ECO:0000256" key="9">
    <source>
        <dbReference type="ARBA" id="ARBA00032199"/>
    </source>
</evidence>
<dbReference type="PANTHER" id="PTHR15952:SF11">
    <property type="entry name" value="EXPORTIN-T"/>
    <property type="match status" value="1"/>
</dbReference>
<dbReference type="Gene3D" id="1.25.10.10">
    <property type="entry name" value="Leucine-rich Repeat Variant"/>
    <property type="match status" value="1"/>
</dbReference>
<dbReference type="GO" id="GO:0016363">
    <property type="term" value="C:nuclear matrix"/>
    <property type="evidence" value="ECO:0007669"/>
    <property type="project" value="TreeGrafter"/>
</dbReference>
<evidence type="ECO:0000256" key="8">
    <source>
        <dbReference type="ARBA" id="ARBA00029784"/>
    </source>
</evidence>
<feature type="domain" description="Exportin-1/Importin-beta-like" evidence="11">
    <location>
        <begin position="95"/>
        <end position="243"/>
    </location>
</feature>
<dbReference type="EMBL" id="OC857611">
    <property type="protein sequence ID" value="CAD7625404.1"/>
    <property type="molecule type" value="Genomic_DNA"/>
</dbReference>
<reference evidence="13" key="1">
    <citation type="submission" date="2020-11" db="EMBL/GenBank/DDBJ databases">
        <authorList>
            <person name="Tran Van P."/>
        </authorList>
    </citation>
    <scope>NUCLEOTIDE SEQUENCE</scope>
</reference>
<evidence type="ECO:0000313" key="13">
    <source>
        <dbReference type="EMBL" id="CAD7625404.1"/>
    </source>
</evidence>
<dbReference type="GO" id="GO:0000049">
    <property type="term" value="F:tRNA binding"/>
    <property type="evidence" value="ECO:0007669"/>
    <property type="project" value="UniProtKB-UniRule"/>
</dbReference>
<evidence type="ECO:0000256" key="6">
    <source>
        <dbReference type="ARBA" id="ARBA00022884"/>
    </source>
</evidence>
<evidence type="ECO:0000259" key="12">
    <source>
        <dbReference type="Pfam" id="PF19282"/>
    </source>
</evidence>
<dbReference type="PANTHER" id="PTHR15952">
    <property type="entry name" value="EXPORTIN-T/LOS1"/>
    <property type="match status" value="1"/>
</dbReference>
<dbReference type="Pfam" id="PF19282">
    <property type="entry name" value="Exportin-T"/>
    <property type="match status" value="1"/>
</dbReference>
<dbReference type="InterPro" id="IPR013598">
    <property type="entry name" value="Exportin-1/Importin-b-like"/>
</dbReference>
<dbReference type="EMBL" id="CAJPIZ010003036">
    <property type="protein sequence ID" value="CAG2105834.1"/>
    <property type="molecule type" value="Genomic_DNA"/>
</dbReference>
<dbReference type="AlphaFoldDB" id="A0A7R9KNS1"/>
<keyword evidence="4 10" id="KW-0963">Cytoplasm</keyword>
<keyword evidence="14" id="KW-1185">Reference proteome</keyword>
<evidence type="ECO:0000256" key="5">
    <source>
        <dbReference type="ARBA" id="ARBA00022555"/>
    </source>
</evidence>
<dbReference type="GO" id="GO:0071528">
    <property type="term" value="P:tRNA re-export from nucleus"/>
    <property type="evidence" value="ECO:0007669"/>
    <property type="project" value="UniProtKB-UniRule"/>
</dbReference>
<dbReference type="GO" id="GO:0005737">
    <property type="term" value="C:cytoplasm"/>
    <property type="evidence" value="ECO:0007669"/>
    <property type="project" value="UniProtKB-SubCell"/>
</dbReference>
<proteinExistence type="inferred from homology"/>
<evidence type="ECO:0000256" key="2">
    <source>
        <dbReference type="ARBA" id="ARBA00018928"/>
    </source>
</evidence>
<dbReference type="OrthoDB" id="26399at2759"/>
<dbReference type="InterPro" id="IPR016024">
    <property type="entry name" value="ARM-type_fold"/>
</dbReference>
<keyword evidence="3 10" id="KW-0813">Transport</keyword>
<comment type="function">
    <text evidence="10">tRNA nucleus export receptor which facilitates tRNA translocation across the nuclear pore complex.</text>
</comment>
<dbReference type="InterPro" id="IPR045546">
    <property type="entry name" value="Exportin-T_C"/>
</dbReference>
<keyword evidence="6 10" id="KW-0694">RNA-binding</keyword>
<organism evidence="13">
    <name type="scientific">Medioppia subpectinata</name>
    <dbReference type="NCBI Taxonomy" id="1979941"/>
    <lineage>
        <taxon>Eukaryota</taxon>
        <taxon>Metazoa</taxon>
        <taxon>Ecdysozoa</taxon>
        <taxon>Arthropoda</taxon>
        <taxon>Chelicerata</taxon>
        <taxon>Arachnida</taxon>
        <taxon>Acari</taxon>
        <taxon>Acariformes</taxon>
        <taxon>Sarcoptiformes</taxon>
        <taxon>Oribatida</taxon>
        <taxon>Brachypylina</taxon>
        <taxon>Oppioidea</taxon>
        <taxon>Oppiidae</taxon>
        <taxon>Medioppia</taxon>
    </lineage>
</organism>
<evidence type="ECO:0000256" key="1">
    <source>
        <dbReference type="ARBA" id="ARBA00004496"/>
    </source>
</evidence>
<gene>
    <name evidence="13" type="ORF">OSB1V03_LOCUS5839</name>
</gene>
<sequence length="1014" mass="117289">MDLRLISNYSLRSDATLQKETIEYFERLKSDEFGWKLCVDCLVSNQVVDESAVFFCLQVIENYIKTRYSSDSDERRAVLRRFIFEWFNCNHFSSNYILNKLAYIVNSVFLLDFPLQKWNTFFADILSVCQNQQNCDLFLRILLQINGDVADREIPRSAKEMERNTIIKDLMRETCLQELADFWLNVINTYRDSSPTTVCLCVEVIGAYVAWIDINLITNDSIMTNLFNLFPIDTFRCSVTDCFNGILHKGMDSLAKTQLIEQFMNVESIKHKLLLICDSTHANESQGNDSLFTVKFSKLMNTIGIELIEAFKKFKTKNDLNNPQLDKSWNIQALSYISDAIESKFTVLCQFLSHKNNLVSLQIHPFTREYIQWAKNSLTKKESNSTAVVDKTLEEKMLIFLRIIIEKCKYPMDHDFSLEEETTFDEFRKSCKVLFDNLMLLNSSVVIQTICSQLIEPLLMNWRMSANSYSFADIEICLYYFYLIGENLSFLNDTKRIEILLQLLITSSISTYPHSYTQSIYFDLILRYEKFFANNLNYLVPQILISFLDERGFKNNSPKMRSKVALMFNKFVKSQIKSKANDKQQNFTEDILKRLQDFLKLDIIATETDDTTNAVLTKAKNVNIFDDIRYSITIEDQLNVYETVSILIISNQHFDCNRKQFLMKTLLINPIWDKFEDICLKLSNEVNAEKGKVPNESNQLLVKQYCNQVSHLISLAARTSKAFSNIHTIKSIGLQELYIQSFNLFVKSLSLGLNEDMLFIIQSSTRQFLHRCVVCLDESDIVPLLPSAIQSLFLLSQELNTKTLQELIPLLNQVVTKFKHSWLFQRDLTPFFKQILSPLILSCFSVIAQTVNNEEKLSIQKSYYSLLSILVTNNIMDPFLAIEMPLMEQILITVFQGSIDFPDAVTQRVCFQILRKFVEFYGNSSEGAISDKEVKVAENEAQSVGSNEFVQFIYKSIIPACFVAPIRQNSDSQLVNECLSCLKTIQSTRGTPELSAYLSSQFFPQHFPNYINIS</sequence>
<evidence type="ECO:0000256" key="7">
    <source>
        <dbReference type="ARBA" id="ARBA00023242"/>
    </source>
</evidence>
<dbReference type="GO" id="GO:0031267">
    <property type="term" value="F:small GTPase binding"/>
    <property type="evidence" value="ECO:0007669"/>
    <property type="project" value="InterPro"/>
</dbReference>
<dbReference type="SUPFAM" id="SSF48371">
    <property type="entry name" value="ARM repeat"/>
    <property type="match status" value="1"/>
</dbReference>
<comment type="similarity">
    <text evidence="10">Belongs to the exportin family.</text>
</comment>
<dbReference type="GO" id="GO:0005643">
    <property type="term" value="C:nuclear pore"/>
    <property type="evidence" value="ECO:0007669"/>
    <property type="project" value="TreeGrafter"/>
</dbReference>
<name>A0A7R9KNS1_9ACAR</name>
<keyword evidence="5 10" id="KW-0820">tRNA-binding</keyword>
<dbReference type="InterPro" id="IPR040017">
    <property type="entry name" value="XPOT"/>
</dbReference>
<feature type="domain" description="Exportin-T C-terminal" evidence="12">
    <location>
        <begin position="339"/>
        <end position="1004"/>
    </location>
</feature>
<evidence type="ECO:0000259" key="11">
    <source>
        <dbReference type="Pfam" id="PF08389"/>
    </source>
</evidence>
<evidence type="ECO:0000256" key="4">
    <source>
        <dbReference type="ARBA" id="ARBA00022490"/>
    </source>
</evidence>
<feature type="non-terminal residue" evidence="13">
    <location>
        <position position="1"/>
    </location>
</feature>
<dbReference type="InterPro" id="IPR011989">
    <property type="entry name" value="ARM-like"/>
</dbReference>
<evidence type="ECO:0000256" key="10">
    <source>
        <dbReference type="RuleBase" id="RU366037"/>
    </source>
</evidence>
<evidence type="ECO:0000256" key="3">
    <source>
        <dbReference type="ARBA" id="ARBA00022448"/>
    </source>
</evidence>
<evidence type="ECO:0000313" key="14">
    <source>
        <dbReference type="Proteomes" id="UP000759131"/>
    </source>
</evidence>
<comment type="subcellular location">
    <subcellularLocation>
        <location evidence="1 10">Cytoplasm</location>
    </subcellularLocation>
    <subcellularLocation>
        <location evidence="10">Nucleus</location>
    </subcellularLocation>
    <text evidence="10">Shuttles between the nucleus and the cytoplasm.</text>
</comment>
<dbReference type="Proteomes" id="UP000759131">
    <property type="component" value="Unassembled WGS sequence"/>
</dbReference>
<dbReference type="Pfam" id="PF08389">
    <property type="entry name" value="Xpo1"/>
    <property type="match status" value="1"/>
</dbReference>
<keyword evidence="7 10" id="KW-0539">Nucleus</keyword>